<comment type="caution">
    <text evidence="2">The sequence shown here is derived from an EMBL/GenBank/DDBJ whole genome shotgun (WGS) entry which is preliminary data.</text>
</comment>
<dbReference type="InterPro" id="IPR010405">
    <property type="entry name" value="COBRA1"/>
</dbReference>
<dbReference type="PANTHER" id="PTHR13503:SF3">
    <property type="entry name" value="NEGATIVE ELONGATION FACTOR B"/>
    <property type="match status" value="1"/>
</dbReference>
<proteinExistence type="predicted"/>
<evidence type="ECO:0000313" key="2">
    <source>
        <dbReference type="EMBL" id="KAK9861714.1"/>
    </source>
</evidence>
<feature type="region of interest" description="Disordered" evidence="1">
    <location>
        <begin position="355"/>
        <end position="389"/>
    </location>
</feature>
<dbReference type="Proteomes" id="UP001485043">
    <property type="component" value="Unassembled WGS sequence"/>
</dbReference>
<accession>A0AAW1SYX4</accession>
<feature type="compositionally biased region" description="Low complexity" evidence="1">
    <location>
        <begin position="25"/>
        <end position="34"/>
    </location>
</feature>
<dbReference type="GO" id="GO:0005634">
    <property type="term" value="C:nucleus"/>
    <property type="evidence" value="ECO:0007669"/>
    <property type="project" value="InterPro"/>
</dbReference>
<dbReference type="EMBL" id="JALJOV010000712">
    <property type="protein sequence ID" value="KAK9861714.1"/>
    <property type="molecule type" value="Genomic_DNA"/>
</dbReference>
<protein>
    <submittedName>
        <fullName evidence="2">Uncharacterized protein</fullName>
    </submittedName>
</protein>
<dbReference type="PANTHER" id="PTHR13503">
    <property type="entry name" value="NEGATIVE ELONGATION FACTOR COMPLEX MEMBER B"/>
    <property type="match status" value="1"/>
</dbReference>
<gene>
    <name evidence="2" type="ORF">WJX84_000799</name>
</gene>
<dbReference type="GO" id="GO:0045892">
    <property type="term" value="P:negative regulation of DNA-templated transcription"/>
    <property type="evidence" value="ECO:0007669"/>
    <property type="project" value="InterPro"/>
</dbReference>
<dbReference type="AlphaFoldDB" id="A0AAW1SYX4"/>
<dbReference type="Pfam" id="PF06209">
    <property type="entry name" value="COBRA1"/>
    <property type="match status" value="2"/>
</dbReference>
<feature type="region of interest" description="Disordered" evidence="1">
    <location>
        <begin position="25"/>
        <end position="54"/>
    </location>
</feature>
<name>A0AAW1SYX4_9CHLO</name>
<feature type="compositionally biased region" description="Basic residues" evidence="1">
    <location>
        <begin position="356"/>
        <end position="370"/>
    </location>
</feature>
<evidence type="ECO:0000313" key="3">
    <source>
        <dbReference type="Proteomes" id="UP001485043"/>
    </source>
</evidence>
<evidence type="ECO:0000256" key="1">
    <source>
        <dbReference type="SAM" id="MobiDB-lite"/>
    </source>
</evidence>
<sequence length="710" mass="77947">MYYEADKTVGEPLSCQGFDLKEMASAASGPAAGPRDPTESAWDPGSSGSADPEVPWVGVPGQVFVQRFLSRMDPKTAVAKIQQQGGLMHPGCGPLLGLLDALGCTRLEAHKGILEAASTALLARIATLDTDKLLDLLEASFPLVGISALRAIPLAILARLQPVPISYLKQLADDKDLFQDLPRGVQRQVWEREKSLLQQHAIPCMSSFVHASLSKVNLDMDECLPASKPVLVKSAPLPVHAGVNRRKLRGGNKQLKILVDMVGPSEPIYRGIMELCMLKFRDSDKPYVGQQEADLCSLRSQLLMSLHDISAVEICNQEACYRLAWVLDAGMEKRLLSESHLSELQRFFAPLDNTQHTRRGAKAGSKRSWSKRGTDDDDAESQGGSGTHQQQVLGDAGMILRDSPVFHLIIHQVIRRLEAVTEKQETPATDQTLAFLTRLLQLATGCRTMLREKQFSFPAVSPHLMHDFYPLLTGCVLDSLVREDEPLPGLQEVTADPDLVGMLTREELVRKVTQVYTLERLAVQDVATALPLLLALAQALSQLSDKALPEWTPFAFSLAARLQEEHRSNRLTPGDTLWQIAVEQLLLPSVDSDHVVHDQTLQLLKACALQLTVAKLAAYLQTTLANSRKSRRRYKKRRAEGLDTPSHAYDSSGPFSDGTYAGELDMTGDRERKGKAEGDGVKNVYKEIQSLVPALNDTTAPGLMEYLAAG</sequence>
<keyword evidence="3" id="KW-1185">Reference proteome</keyword>
<feature type="region of interest" description="Disordered" evidence="1">
    <location>
        <begin position="630"/>
        <end position="665"/>
    </location>
</feature>
<reference evidence="2 3" key="1">
    <citation type="journal article" date="2024" name="Nat. Commun.">
        <title>Phylogenomics reveals the evolutionary origins of lichenization in chlorophyte algae.</title>
        <authorList>
            <person name="Puginier C."/>
            <person name="Libourel C."/>
            <person name="Otte J."/>
            <person name="Skaloud P."/>
            <person name="Haon M."/>
            <person name="Grisel S."/>
            <person name="Petersen M."/>
            <person name="Berrin J.G."/>
            <person name="Delaux P.M."/>
            <person name="Dal Grande F."/>
            <person name="Keller J."/>
        </authorList>
    </citation>
    <scope>NUCLEOTIDE SEQUENCE [LARGE SCALE GENOMIC DNA]</scope>
    <source>
        <strain evidence="2 3">SAG 2523</strain>
    </source>
</reference>
<organism evidence="2 3">
    <name type="scientific">Apatococcus fuscideae</name>
    <dbReference type="NCBI Taxonomy" id="2026836"/>
    <lineage>
        <taxon>Eukaryota</taxon>
        <taxon>Viridiplantae</taxon>
        <taxon>Chlorophyta</taxon>
        <taxon>core chlorophytes</taxon>
        <taxon>Trebouxiophyceae</taxon>
        <taxon>Chlorellales</taxon>
        <taxon>Chlorellaceae</taxon>
        <taxon>Apatococcus</taxon>
    </lineage>
</organism>